<gene>
    <name evidence="8" type="primary">yehY</name>
    <name evidence="8" type="ORF">DTO96_101819</name>
</gene>
<dbReference type="OrthoDB" id="9801163at2"/>
<keyword evidence="4 6" id="KW-1133">Transmembrane helix</keyword>
<organism evidence="8 9">
    <name type="scientific">Ephemeroptericola cinctiostellae</name>
    <dbReference type="NCBI Taxonomy" id="2268024"/>
    <lineage>
        <taxon>Bacteria</taxon>
        <taxon>Pseudomonadati</taxon>
        <taxon>Pseudomonadota</taxon>
        <taxon>Betaproteobacteria</taxon>
        <taxon>Burkholderiales</taxon>
        <taxon>Burkholderiaceae</taxon>
        <taxon>Ephemeroptericola</taxon>
    </lineage>
</organism>
<evidence type="ECO:0000256" key="1">
    <source>
        <dbReference type="ARBA" id="ARBA00004651"/>
    </source>
</evidence>
<dbReference type="Gene3D" id="1.10.3720.10">
    <property type="entry name" value="MetI-like"/>
    <property type="match status" value="1"/>
</dbReference>
<dbReference type="EMBL" id="CP031124">
    <property type="protein sequence ID" value="AXF86078.1"/>
    <property type="molecule type" value="Genomic_DNA"/>
</dbReference>
<evidence type="ECO:0000256" key="3">
    <source>
        <dbReference type="ARBA" id="ARBA00022692"/>
    </source>
</evidence>
<sequence length="390" mass="41918">MPIKIHNKVLLVLLACAAWAAFFLPFLTVAPNRMMTPKGEPLQWAQLSGLASMPGGVVVLAVALLMMAPFFSNKRLSAIVVLFMVSLLMLVCGEVVIQQANGRISGLSTIRVSFGAGFWLLILILWLMAMEAVRFLTGRGIYQSLLPFMVLLPLIHLMLSAHSVNLSLYKEYMANRQAFDSALFEHLEVAGITVFLSLLIGLPVGVLAFRRMRLRILLLNVLNVIQTIPSIALFAFLLAPLAWLASRFPWLADMGIHGVGIAPAVIALTLYSLLPVVRATVVGLQNVPPSAVDAAWGMGMDSLQVLYRVRARLALPVIVSGIRVAAVQAIGLTTVAALIGAGGFGAIMFRGLSSSSVDLIMLGVLPVLALTMCVDAFFKLVLAQFEVGAS</sequence>
<dbReference type="AlphaFoldDB" id="A0A345DCJ0"/>
<dbReference type="Proteomes" id="UP000252182">
    <property type="component" value="Chromosome"/>
</dbReference>
<proteinExistence type="inferred from homology"/>
<evidence type="ECO:0000256" key="2">
    <source>
        <dbReference type="ARBA" id="ARBA00022448"/>
    </source>
</evidence>
<dbReference type="PANTHER" id="PTHR30177">
    <property type="entry name" value="GLYCINE BETAINE/L-PROLINE TRANSPORT SYSTEM PERMEASE PROTEIN PROW"/>
    <property type="match status" value="1"/>
</dbReference>
<feature type="transmembrane region" description="Helical" evidence="6">
    <location>
        <begin position="112"/>
        <end position="133"/>
    </location>
</feature>
<feature type="transmembrane region" description="Helical" evidence="6">
    <location>
        <begin position="145"/>
        <end position="169"/>
    </location>
</feature>
<feature type="transmembrane region" description="Helical" evidence="6">
    <location>
        <begin position="255"/>
        <end position="274"/>
    </location>
</feature>
<evidence type="ECO:0000313" key="8">
    <source>
        <dbReference type="EMBL" id="AXF86078.1"/>
    </source>
</evidence>
<dbReference type="InterPro" id="IPR035906">
    <property type="entry name" value="MetI-like_sf"/>
</dbReference>
<feature type="domain" description="ABC transmembrane type-1" evidence="7">
    <location>
        <begin position="183"/>
        <end position="383"/>
    </location>
</feature>
<feature type="transmembrane region" description="Helical" evidence="6">
    <location>
        <begin position="359"/>
        <end position="382"/>
    </location>
</feature>
<comment type="similarity">
    <text evidence="6">Belongs to the binding-protein-dependent transport system permease family.</text>
</comment>
<feature type="transmembrane region" description="Helical" evidence="6">
    <location>
        <begin position="221"/>
        <end position="243"/>
    </location>
</feature>
<feature type="transmembrane region" description="Helical" evidence="6">
    <location>
        <begin position="44"/>
        <end position="66"/>
    </location>
</feature>
<dbReference type="PANTHER" id="PTHR30177:SF30">
    <property type="entry name" value="GLYCINE BETAINE UPTAKE SYSTEM PERMEASE PROTEIN YEHY"/>
    <property type="match status" value="1"/>
</dbReference>
<dbReference type="Pfam" id="PF00528">
    <property type="entry name" value="BPD_transp_1"/>
    <property type="match status" value="1"/>
</dbReference>
<feature type="transmembrane region" description="Helical" evidence="6">
    <location>
        <begin position="313"/>
        <end position="339"/>
    </location>
</feature>
<accession>A0A345DCJ0</accession>
<dbReference type="RefSeq" id="WP_114563197.1">
    <property type="nucleotide sequence ID" value="NZ_CP031124.1"/>
</dbReference>
<keyword evidence="2 6" id="KW-0813">Transport</keyword>
<protein>
    <submittedName>
        <fullName evidence="8">Glycine betaine uptake system permease protein YehY</fullName>
    </submittedName>
</protein>
<name>A0A345DCJ0_9BURK</name>
<dbReference type="PROSITE" id="PS50928">
    <property type="entry name" value="ABC_TM1"/>
    <property type="match status" value="1"/>
</dbReference>
<dbReference type="SUPFAM" id="SSF161098">
    <property type="entry name" value="MetI-like"/>
    <property type="match status" value="1"/>
</dbReference>
<evidence type="ECO:0000313" key="9">
    <source>
        <dbReference type="Proteomes" id="UP000252182"/>
    </source>
</evidence>
<keyword evidence="3 6" id="KW-0812">Transmembrane</keyword>
<comment type="subcellular location">
    <subcellularLocation>
        <location evidence="1 6">Cell membrane</location>
        <topology evidence="1 6">Multi-pass membrane protein</topology>
    </subcellularLocation>
</comment>
<evidence type="ECO:0000259" key="7">
    <source>
        <dbReference type="PROSITE" id="PS50928"/>
    </source>
</evidence>
<dbReference type="KEGG" id="hyf:DTO96_101819"/>
<dbReference type="CDD" id="cd06261">
    <property type="entry name" value="TM_PBP2"/>
    <property type="match status" value="1"/>
</dbReference>
<dbReference type="GO" id="GO:0031460">
    <property type="term" value="P:glycine betaine transport"/>
    <property type="evidence" value="ECO:0007669"/>
    <property type="project" value="TreeGrafter"/>
</dbReference>
<evidence type="ECO:0000256" key="6">
    <source>
        <dbReference type="RuleBase" id="RU363032"/>
    </source>
</evidence>
<evidence type="ECO:0000256" key="4">
    <source>
        <dbReference type="ARBA" id="ARBA00022989"/>
    </source>
</evidence>
<keyword evidence="9" id="KW-1185">Reference proteome</keyword>
<dbReference type="InterPro" id="IPR051204">
    <property type="entry name" value="ABC_transp_perm/SBD"/>
</dbReference>
<feature type="transmembrane region" description="Helical" evidence="6">
    <location>
        <begin position="78"/>
        <end position="100"/>
    </location>
</feature>
<keyword evidence="5 6" id="KW-0472">Membrane</keyword>
<reference evidence="9" key="1">
    <citation type="submission" date="2018-07" db="EMBL/GenBank/DDBJ databases">
        <authorList>
            <person name="Kim H."/>
        </authorList>
    </citation>
    <scope>NUCLEOTIDE SEQUENCE [LARGE SCALE GENOMIC DNA]</scope>
    <source>
        <strain evidence="9">F02</strain>
    </source>
</reference>
<evidence type="ECO:0000256" key="5">
    <source>
        <dbReference type="ARBA" id="ARBA00023136"/>
    </source>
</evidence>
<dbReference type="GO" id="GO:0005886">
    <property type="term" value="C:plasma membrane"/>
    <property type="evidence" value="ECO:0007669"/>
    <property type="project" value="UniProtKB-SubCell"/>
</dbReference>
<feature type="transmembrane region" description="Helical" evidence="6">
    <location>
        <begin position="189"/>
        <end position="209"/>
    </location>
</feature>
<dbReference type="GO" id="GO:0055085">
    <property type="term" value="P:transmembrane transport"/>
    <property type="evidence" value="ECO:0007669"/>
    <property type="project" value="InterPro"/>
</dbReference>
<dbReference type="InterPro" id="IPR000515">
    <property type="entry name" value="MetI-like"/>
</dbReference>